<gene>
    <name evidence="1" type="ORF">UFOPK3609_01014</name>
</gene>
<protein>
    <submittedName>
        <fullName evidence="1">Unannotated protein</fullName>
    </submittedName>
</protein>
<reference evidence="1" key="1">
    <citation type="submission" date="2020-05" db="EMBL/GenBank/DDBJ databases">
        <authorList>
            <person name="Chiriac C."/>
            <person name="Salcher M."/>
            <person name="Ghai R."/>
            <person name="Kavagutti S V."/>
        </authorList>
    </citation>
    <scope>NUCLEOTIDE SEQUENCE</scope>
</reference>
<sequence length="73" mass="7740">MLTVARRSPAIRASSSTADRLWPRASVVARAAPETPVMFYSISVVPAAASATDRDISWVVAVCSSTAEAMVSW</sequence>
<accession>A0A6J7GY79</accession>
<organism evidence="1">
    <name type="scientific">freshwater metagenome</name>
    <dbReference type="NCBI Taxonomy" id="449393"/>
    <lineage>
        <taxon>unclassified sequences</taxon>
        <taxon>metagenomes</taxon>
        <taxon>ecological metagenomes</taxon>
    </lineage>
</organism>
<dbReference type="AlphaFoldDB" id="A0A6J7GY79"/>
<proteinExistence type="predicted"/>
<name>A0A6J7GY79_9ZZZZ</name>
<dbReference type="EMBL" id="CAFBMQ010000146">
    <property type="protein sequence ID" value="CAB4913557.1"/>
    <property type="molecule type" value="Genomic_DNA"/>
</dbReference>
<evidence type="ECO:0000313" key="1">
    <source>
        <dbReference type="EMBL" id="CAB4913557.1"/>
    </source>
</evidence>